<evidence type="ECO:0000256" key="4">
    <source>
        <dbReference type="ARBA" id="ARBA00025742"/>
    </source>
</evidence>
<keyword evidence="2" id="KW-0378">Hydrolase</keyword>
<evidence type="ECO:0000256" key="2">
    <source>
        <dbReference type="ARBA" id="ARBA00022801"/>
    </source>
</evidence>
<proteinExistence type="inferred from homology"/>
<organism evidence="6 7">
    <name type="scientific">Spirosoma aureum</name>
    <dbReference type="NCBI Taxonomy" id="2692134"/>
    <lineage>
        <taxon>Bacteria</taxon>
        <taxon>Pseudomonadati</taxon>
        <taxon>Bacteroidota</taxon>
        <taxon>Cytophagia</taxon>
        <taxon>Cytophagales</taxon>
        <taxon>Cytophagaceae</taxon>
        <taxon>Spirosoma</taxon>
    </lineage>
</organism>
<dbReference type="RefSeq" id="WP_167216706.1">
    <property type="nucleotide sequence ID" value="NZ_CP050063.1"/>
</dbReference>
<dbReference type="Proteomes" id="UP000501802">
    <property type="component" value="Chromosome"/>
</dbReference>
<keyword evidence="3" id="KW-0408">Iron</keyword>
<evidence type="ECO:0000256" key="3">
    <source>
        <dbReference type="ARBA" id="ARBA00023004"/>
    </source>
</evidence>
<dbReference type="PANTHER" id="PTHR42988">
    <property type="entry name" value="PHOSPHOHYDROLASE"/>
    <property type="match status" value="1"/>
</dbReference>
<dbReference type="SUPFAM" id="SSF56300">
    <property type="entry name" value="Metallo-dependent phosphatases"/>
    <property type="match status" value="1"/>
</dbReference>
<name>A0A6G9AW45_9BACT</name>
<gene>
    <name evidence="6" type="ORF">G8759_30315</name>
</gene>
<comment type="similarity">
    <text evidence="4">Belongs to the cyclic nucleotide phosphodiesterase class-III family.</text>
</comment>
<protein>
    <submittedName>
        <fullName evidence="6">Metallophosphoesterase</fullName>
    </submittedName>
</protein>
<evidence type="ECO:0000256" key="1">
    <source>
        <dbReference type="ARBA" id="ARBA00022723"/>
    </source>
</evidence>
<evidence type="ECO:0000313" key="6">
    <source>
        <dbReference type="EMBL" id="QIP16630.1"/>
    </source>
</evidence>
<dbReference type="AlphaFoldDB" id="A0A6G9AW45"/>
<evidence type="ECO:0000259" key="5">
    <source>
        <dbReference type="Pfam" id="PF00149"/>
    </source>
</evidence>
<evidence type="ECO:0000313" key="7">
    <source>
        <dbReference type="Proteomes" id="UP000501802"/>
    </source>
</evidence>
<dbReference type="KEGG" id="spib:G8759_30315"/>
<dbReference type="Pfam" id="PF00149">
    <property type="entry name" value="Metallophos"/>
    <property type="match status" value="1"/>
</dbReference>
<dbReference type="Gene3D" id="3.60.21.10">
    <property type="match status" value="1"/>
</dbReference>
<dbReference type="InterPro" id="IPR050884">
    <property type="entry name" value="CNP_phosphodiesterase-III"/>
</dbReference>
<feature type="domain" description="Calcineurin-like phosphoesterase" evidence="5">
    <location>
        <begin position="1"/>
        <end position="189"/>
    </location>
</feature>
<dbReference type="GO" id="GO:0016787">
    <property type="term" value="F:hydrolase activity"/>
    <property type="evidence" value="ECO:0007669"/>
    <property type="project" value="UniProtKB-KW"/>
</dbReference>
<accession>A0A6G9AW45</accession>
<dbReference type="PANTHER" id="PTHR42988:SF2">
    <property type="entry name" value="CYCLIC NUCLEOTIDE PHOSPHODIESTERASE CBUA0032-RELATED"/>
    <property type="match status" value="1"/>
</dbReference>
<keyword evidence="7" id="KW-1185">Reference proteome</keyword>
<dbReference type="InterPro" id="IPR029052">
    <property type="entry name" value="Metallo-depent_PP-like"/>
</dbReference>
<dbReference type="InterPro" id="IPR004843">
    <property type="entry name" value="Calcineurin-like_PHP"/>
</dbReference>
<reference evidence="6 7" key="1">
    <citation type="submission" date="2020-03" db="EMBL/GenBank/DDBJ databases">
        <authorList>
            <person name="Kim M.K."/>
        </authorList>
    </citation>
    <scope>NUCLEOTIDE SEQUENCE [LARGE SCALE GENOMIC DNA]</scope>
    <source>
        <strain evidence="6 7">BT328</strain>
    </source>
</reference>
<dbReference type="GO" id="GO:0046872">
    <property type="term" value="F:metal ion binding"/>
    <property type="evidence" value="ECO:0007669"/>
    <property type="project" value="UniProtKB-KW"/>
</dbReference>
<keyword evidence="1" id="KW-0479">Metal-binding</keyword>
<sequence>MRIAFITDIHIDTADKRPQGIDVRQNFLNALAFLTELQPSCLVLGGDICNTIGDRAIYEWVKQTLDTLPFPYYVIPGNHDDSVLLAEVFGRTNNLHNDELFYALPLEGRPTLFLDTSKGEFSPKQWAWLREYMAALRNNNVLIFMHHPPLPADVTYMDTHYPFRQSADFLELAKSSSCHITVVCGHYHVEKVVQRGNLMMLLTPSTFFQMKHDPTNMVIDNHCVGIREINLTTHGTNSTVHYL</sequence>
<dbReference type="EMBL" id="CP050063">
    <property type="protein sequence ID" value="QIP16630.1"/>
    <property type="molecule type" value="Genomic_DNA"/>
</dbReference>